<dbReference type="InterPro" id="IPR002646">
    <property type="entry name" value="PolA_pol_head_dom"/>
</dbReference>
<feature type="binding site" evidence="11">
    <location>
        <position position="43"/>
    </location>
    <ligand>
        <name>Mg(2+)</name>
        <dbReference type="ChEBI" id="CHEBI:18420"/>
    </ligand>
</feature>
<dbReference type="Gene3D" id="1.10.246.80">
    <property type="match status" value="1"/>
</dbReference>
<keyword evidence="9 11" id="KW-0460">Magnesium</keyword>
<feature type="binding site" evidence="11">
    <location>
        <position position="31"/>
    </location>
    <ligand>
        <name>CTP</name>
        <dbReference type="ChEBI" id="CHEBI:37563"/>
    </ligand>
</feature>
<dbReference type="PANTHER" id="PTHR46173:SF1">
    <property type="entry name" value="CCA TRNA NUCLEOTIDYLTRANSFERASE 1, MITOCHONDRIAL"/>
    <property type="match status" value="1"/>
</dbReference>
<comment type="caution">
    <text evidence="15">The sequence shown here is derived from an EMBL/GenBank/DDBJ whole genome shotgun (WGS) entry which is preliminary data.</text>
</comment>
<comment type="similarity">
    <text evidence="11">Belongs to the tRNA nucleotidyltransferase/poly(A) polymerase family. Bacterial CCA-adding enzyme type 3 subfamily.</text>
</comment>
<evidence type="ECO:0000256" key="9">
    <source>
        <dbReference type="ARBA" id="ARBA00022842"/>
    </source>
</evidence>
<keyword evidence="3 11" id="KW-0819">tRNA processing</keyword>
<dbReference type="EMBL" id="JAIFZM010000004">
    <property type="protein sequence ID" value="MCG3418867.1"/>
    <property type="molecule type" value="Genomic_DNA"/>
</dbReference>
<dbReference type="GO" id="GO:0005524">
    <property type="term" value="F:ATP binding"/>
    <property type="evidence" value="ECO:0007669"/>
    <property type="project" value="UniProtKB-UniRule"/>
</dbReference>
<evidence type="ECO:0000259" key="12">
    <source>
        <dbReference type="Pfam" id="PF01743"/>
    </source>
</evidence>
<dbReference type="GO" id="GO:0042245">
    <property type="term" value="P:RNA repair"/>
    <property type="evidence" value="ECO:0007669"/>
    <property type="project" value="UniProtKB-KW"/>
</dbReference>
<dbReference type="AlphaFoldDB" id="A0AAW5B3N7"/>
<dbReference type="GO" id="GO:0001680">
    <property type="term" value="P:tRNA 3'-terminal CCA addition"/>
    <property type="evidence" value="ECO:0007669"/>
    <property type="project" value="UniProtKB-UniRule"/>
</dbReference>
<dbReference type="Proteomes" id="UP001199631">
    <property type="component" value="Unassembled WGS sequence"/>
</dbReference>
<feature type="binding site" evidence="11">
    <location>
        <position position="112"/>
    </location>
    <ligand>
        <name>CTP</name>
        <dbReference type="ChEBI" id="CHEBI:37563"/>
    </ligand>
</feature>
<evidence type="ECO:0000256" key="8">
    <source>
        <dbReference type="ARBA" id="ARBA00022840"/>
    </source>
</evidence>
<evidence type="ECO:0000256" key="4">
    <source>
        <dbReference type="ARBA" id="ARBA00022695"/>
    </source>
</evidence>
<feature type="binding site" evidence="11">
    <location>
        <position position="41"/>
    </location>
    <ligand>
        <name>Mg(2+)</name>
        <dbReference type="ChEBI" id="CHEBI:18420"/>
    </ligand>
</feature>
<dbReference type="InterPro" id="IPR032828">
    <property type="entry name" value="PolyA_RNA-bd"/>
</dbReference>
<dbReference type="SUPFAM" id="SSF81301">
    <property type="entry name" value="Nucleotidyltransferase"/>
    <property type="match status" value="1"/>
</dbReference>
<dbReference type="Gene3D" id="1.20.58.560">
    <property type="match status" value="1"/>
</dbReference>
<feature type="binding site" evidence="11">
    <location>
        <position position="164"/>
    </location>
    <ligand>
        <name>CTP</name>
        <dbReference type="ChEBI" id="CHEBI:37563"/>
    </ligand>
</feature>
<dbReference type="Gene3D" id="1.10.110.30">
    <property type="match status" value="1"/>
</dbReference>
<dbReference type="Gene3D" id="3.30.460.10">
    <property type="entry name" value="Beta Polymerase, domain 2"/>
    <property type="match status" value="1"/>
</dbReference>
<keyword evidence="7 11" id="KW-0692">RNA repair</keyword>
<feature type="binding site" evidence="11">
    <location>
        <position position="164"/>
    </location>
    <ligand>
        <name>ATP</name>
        <dbReference type="ChEBI" id="CHEBI:30616"/>
    </ligand>
</feature>
<dbReference type="InterPro" id="IPR043519">
    <property type="entry name" value="NT_sf"/>
</dbReference>
<evidence type="ECO:0000259" key="14">
    <source>
        <dbReference type="Pfam" id="PF13735"/>
    </source>
</evidence>
<keyword evidence="10 11" id="KW-0694">RNA-binding</keyword>
<dbReference type="Pfam" id="PF01743">
    <property type="entry name" value="PolyA_pol"/>
    <property type="match status" value="1"/>
</dbReference>
<evidence type="ECO:0000256" key="3">
    <source>
        <dbReference type="ARBA" id="ARBA00022694"/>
    </source>
</evidence>
<reference evidence="15 16" key="1">
    <citation type="journal article" date="2022" name="Evol. Bioinform. Online">
        <title>Draft Genome Sequence of Oceanobacillus jordanicus Strain GSFE11, a Halotolerant Plant Growth-Promoting Bacterial Endophyte Isolated From the Jordan Valley.</title>
        <authorList>
            <person name="Alhindi T."/>
            <person name="Albdaiwi R."/>
        </authorList>
    </citation>
    <scope>NUCLEOTIDE SEQUENCE [LARGE SCALE GENOMIC DNA]</scope>
    <source>
        <strain evidence="15 16">GSFE11</strain>
    </source>
</reference>
<evidence type="ECO:0000256" key="6">
    <source>
        <dbReference type="ARBA" id="ARBA00022741"/>
    </source>
</evidence>
<evidence type="ECO:0000256" key="11">
    <source>
        <dbReference type="HAMAP-Rule" id="MF_01263"/>
    </source>
</evidence>
<feature type="binding site" evidence="11">
    <location>
        <position position="28"/>
    </location>
    <ligand>
        <name>ATP</name>
        <dbReference type="ChEBI" id="CHEBI:30616"/>
    </ligand>
</feature>
<evidence type="ECO:0000256" key="7">
    <source>
        <dbReference type="ARBA" id="ARBA00022800"/>
    </source>
</evidence>
<dbReference type="GO" id="GO:0000287">
    <property type="term" value="F:magnesium ion binding"/>
    <property type="evidence" value="ECO:0007669"/>
    <property type="project" value="UniProtKB-UniRule"/>
</dbReference>
<proteinExistence type="inferred from homology"/>
<feature type="binding site" evidence="11">
    <location>
        <position position="158"/>
    </location>
    <ligand>
        <name>CTP</name>
        <dbReference type="ChEBI" id="CHEBI:37563"/>
    </ligand>
</feature>
<keyword evidence="5 11" id="KW-0479">Metal-binding</keyword>
<dbReference type="EC" id="2.7.7.72" evidence="11"/>
<gene>
    <name evidence="11" type="primary">cca</name>
    <name evidence="15" type="ORF">K3T81_06880</name>
</gene>
<dbReference type="InterPro" id="IPR023068">
    <property type="entry name" value="CCA-adding_enz_firmicutes"/>
</dbReference>
<evidence type="ECO:0000256" key="1">
    <source>
        <dbReference type="ARBA" id="ARBA00001946"/>
    </source>
</evidence>
<feature type="binding site" evidence="11">
    <location>
        <position position="161"/>
    </location>
    <ligand>
        <name>CTP</name>
        <dbReference type="ChEBI" id="CHEBI:37563"/>
    </ligand>
</feature>
<accession>A0AAW5B3N7</accession>
<keyword evidence="6 11" id="KW-0547">Nucleotide-binding</keyword>
<dbReference type="GO" id="GO:0004810">
    <property type="term" value="F:CCA tRNA nucleotidyltransferase activity"/>
    <property type="evidence" value="ECO:0007669"/>
    <property type="project" value="UniProtKB-UniRule"/>
</dbReference>
<feature type="binding site" evidence="11">
    <location>
        <position position="158"/>
    </location>
    <ligand>
        <name>ATP</name>
        <dbReference type="ChEBI" id="CHEBI:30616"/>
    </ligand>
</feature>
<dbReference type="InterPro" id="IPR032810">
    <property type="entry name" value="CCA-adding_enz_C"/>
</dbReference>
<dbReference type="SUPFAM" id="SSF81891">
    <property type="entry name" value="Poly A polymerase C-terminal region-like"/>
    <property type="match status" value="1"/>
</dbReference>
<evidence type="ECO:0000313" key="16">
    <source>
        <dbReference type="Proteomes" id="UP001199631"/>
    </source>
</evidence>
<feature type="binding site" evidence="11">
    <location>
        <position position="161"/>
    </location>
    <ligand>
        <name>ATP</name>
        <dbReference type="ChEBI" id="CHEBI:30616"/>
    </ligand>
</feature>
<keyword evidence="16" id="KW-1185">Reference proteome</keyword>
<feature type="binding site" evidence="11">
    <location>
        <position position="155"/>
    </location>
    <ligand>
        <name>ATP</name>
        <dbReference type="ChEBI" id="CHEBI:30616"/>
    </ligand>
</feature>
<evidence type="ECO:0000313" key="15">
    <source>
        <dbReference type="EMBL" id="MCG3418867.1"/>
    </source>
</evidence>
<sequence length="400" mass="46529">MLDSPFKEATAVVERIEQNGHEAYFVGGCVRDHLLDREIRDVDIATSATPQFVQNIFDKVIPVGIEHGTVIVRHLNTSYEVTTFRIDGSYSDSRHPDHVAFINKIDKDLERRDFTINAMAMNKQGRIIDLYHGREDLKRRIIRTVGDGYERFKEDPLRMVRAVRFASQLGFTLDIETKNQIRSLNKKINTVAVERIAVEMEKFFAGDYISEAMKELKTTELFNNLPVFEHKPSLINLLPAEQTPLHSLAEMFAFFHFLYPQISVNTWIKEWKASNQSKRHTIKLVEAVTEFRNKGLENWIVYQLPSDLYAGFTRVLTALSEYAIPTLQEIRTIASSLPIENRQELEIDGNDLIKLFPDVTKGPWMQKLLYQVEYLVVMRKLTNEKEKIREWLKWNPPEVN</sequence>
<feature type="domain" description="CCA-adding enzyme C-terminal" evidence="14">
    <location>
        <begin position="255"/>
        <end position="392"/>
    </location>
</feature>
<feature type="binding site" evidence="11">
    <location>
        <position position="112"/>
    </location>
    <ligand>
        <name>ATP</name>
        <dbReference type="ChEBI" id="CHEBI:30616"/>
    </ligand>
</feature>
<dbReference type="RefSeq" id="WP_238018997.1">
    <property type="nucleotide sequence ID" value="NZ_JAIFZM010000004.1"/>
</dbReference>
<feature type="binding site" evidence="11">
    <location>
        <position position="155"/>
    </location>
    <ligand>
        <name>CTP</name>
        <dbReference type="ChEBI" id="CHEBI:37563"/>
    </ligand>
</feature>
<comment type="miscellaneous">
    <text evidence="11">A single active site specifically recognizes both ATP and CTP and is responsible for their addition.</text>
</comment>
<dbReference type="InterPro" id="IPR050264">
    <property type="entry name" value="Bact_CCA-adding_enz_type3_sf"/>
</dbReference>
<dbReference type="PANTHER" id="PTHR46173">
    <property type="entry name" value="CCA TRNA NUCLEOTIDYLTRANSFERASE 1, MITOCHONDRIAL"/>
    <property type="match status" value="1"/>
</dbReference>
<evidence type="ECO:0000256" key="5">
    <source>
        <dbReference type="ARBA" id="ARBA00022723"/>
    </source>
</evidence>
<dbReference type="Pfam" id="PF12627">
    <property type="entry name" value="PolyA_pol_RNAbd"/>
    <property type="match status" value="1"/>
</dbReference>
<comment type="catalytic activity">
    <reaction evidence="11">
        <text>a tRNA with a 3' CCA end + 2 CTP + ATP = a tRNA with a 3' CCACCA end + 3 diphosphate</text>
        <dbReference type="Rhea" id="RHEA:76235"/>
        <dbReference type="Rhea" id="RHEA-COMP:10468"/>
        <dbReference type="Rhea" id="RHEA-COMP:18655"/>
        <dbReference type="ChEBI" id="CHEBI:30616"/>
        <dbReference type="ChEBI" id="CHEBI:33019"/>
        <dbReference type="ChEBI" id="CHEBI:37563"/>
        <dbReference type="ChEBI" id="CHEBI:83071"/>
        <dbReference type="ChEBI" id="CHEBI:195187"/>
    </reaction>
</comment>
<keyword evidence="8 11" id="KW-0067">ATP-binding</keyword>
<dbReference type="GO" id="GO:0000049">
    <property type="term" value="F:tRNA binding"/>
    <property type="evidence" value="ECO:0007669"/>
    <property type="project" value="UniProtKB-UniRule"/>
</dbReference>
<evidence type="ECO:0000256" key="2">
    <source>
        <dbReference type="ARBA" id="ARBA00022679"/>
    </source>
</evidence>
<comment type="cofactor">
    <cofactor evidence="1 11">
        <name>Mg(2+)</name>
        <dbReference type="ChEBI" id="CHEBI:18420"/>
    </cofactor>
</comment>
<comment type="function">
    <text evidence="11">Catalyzes the addition and repair of the essential 3'-terminal CCA sequence in tRNAs without using a nucleic acid template. Adds these three nucleotides in the order of C, C, and A to the tRNA nucleotide-73, using CTP and ATP as substrates and producing inorganic pyrophosphate. tRNA 3'-terminal CCA addition is required both for tRNA processing and repair. Also involved in tRNA surveillance by mediating tandem CCA addition to generate a CCACCA at the 3' terminus of unstable tRNAs. While stable tRNAs receive only 3'-terminal CCA, unstable tRNAs are marked with CCACCA and rapidly degraded.</text>
</comment>
<keyword evidence="2 11" id="KW-0808">Transferase</keyword>
<comment type="subunit">
    <text evidence="11">Homodimer.</text>
</comment>
<dbReference type="Pfam" id="PF13735">
    <property type="entry name" value="tRNA_NucTran2_2"/>
    <property type="match status" value="1"/>
</dbReference>
<comment type="catalytic activity">
    <reaction evidence="11">
        <text>a tRNA precursor + 2 CTP + ATP = a tRNA with a 3' CCA end + 3 diphosphate</text>
        <dbReference type="Rhea" id="RHEA:14433"/>
        <dbReference type="Rhea" id="RHEA-COMP:10465"/>
        <dbReference type="Rhea" id="RHEA-COMP:10468"/>
        <dbReference type="ChEBI" id="CHEBI:30616"/>
        <dbReference type="ChEBI" id="CHEBI:33019"/>
        <dbReference type="ChEBI" id="CHEBI:37563"/>
        <dbReference type="ChEBI" id="CHEBI:74896"/>
        <dbReference type="ChEBI" id="CHEBI:83071"/>
        <dbReference type="EC" id="2.7.7.72"/>
    </reaction>
</comment>
<protein>
    <recommendedName>
        <fullName evidence="11">CCA-adding enzyme</fullName>
        <ecNumber evidence="11">2.7.7.72</ecNumber>
    </recommendedName>
    <alternativeName>
        <fullName evidence="11">CCA tRNA nucleotidyltransferase</fullName>
    </alternativeName>
    <alternativeName>
        <fullName evidence="11">tRNA CCA-pyrophosphorylase</fullName>
    </alternativeName>
    <alternativeName>
        <fullName evidence="11">tRNA adenylyl-/cytidylyl- transferase</fullName>
    </alternativeName>
    <alternativeName>
        <fullName evidence="11">tRNA nucleotidyltransferase</fullName>
    </alternativeName>
    <alternativeName>
        <fullName evidence="11">tRNA-NT</fullName>
    </alternativeName>
</protein>
<dbReference type="CDD" id="cd05398">
    <property type="entry name" value="NT_ClassII-CCAase"/>
    <property type="match status" value="1"/>
</dbReference>
<name>A0AAW5B3N7_9BACI</name>
<keyword evidence="4 11" id="KW-0548">Nucleotidyltransferase</keyword>
<evidence type="ECO:0000256" key="10">
    <source>
        <dbReference type="ARBA" id="ARBA00022884"/>
    </source>
</evidence>
<evidence type="ECO:0000259" key="13">
    <source>
        <dbReference type="Pfam" id="PF12627"/>
    </source>
</evidence>
<organism evidence="15 16">
    <name type="scientific">Oceanobacillus jordanicus</name>
    <dbReference type="NCBI Taxonomy" id="2867266"/>
    <lineage>
        <taxon>Bacteria</taxon>
        <taxon>Bacillati</taxon>
        <taxon>Bacillota</taxon>
        <taxon>Bacilli</taxon>
        <taxon>Bacillales</taxon>
        <taxon>Bacillaceae</taxon>
        <taxon>Oceanobacillus</taxon>
    </lineage>
</organism>
<dbReference type="HAMAP" id="MF_01263">
    <property type="entry name" value="CCA_bact_type3"/>
    <property type="match status" value="1"/>
</dbReference>
<feature type="domain" description="Poly A polymerase head" evidence="12">
    <location>
        <begin position="23"/>
        <end position="143"/>
    </location>
</feature>
<dbReference type="NCBIfam" id="NF009814">
    <property type="entry name" value="PRK13299.1"/>
    <property type="match status" value="1"/>
</dbReference>
<feature type="binding site" evidence="11">
    <location>
        <position position="31"/>
    </location>
    <ligand>
        <name>ATP</name>
        <dbReference type="ChEBI" id="CHEBI:30616"/>
    </ligand>
</feature>
<feature type="domain" description="tRNA nucleotidyltransferase/poly(A) polymerase RNA and SrmB- binding" evidence="13">
    <location>
        <begin position="170"/>
        <end position="228"/>
    </location>
</feature>
<feature type="binding site" evidence="11">
    <location>
        <position position="28"/>
    </location>
    <ligand>
        <name>CTP</name>
        <dbReference type="ChEBI" id="CHEBI:37563"/>
    </ligand>
</feature>